<feature type="compositionally biased region" description="Acidic residues" evidence="1">
    <location>
        <begin position="27"/>
        <end position="46"/>
    </location>
</feature>
<comment type="caution">
    <text evidence="2">The sequence shown here is derived from an EMBL/GenBank/DDBJ whole genome shotgun (WGS) entry which is preliminary data.</text>
</comment>
<dbReference type="AlphaFoldDB" id="A0A699UXS6"/>
<evidence type="ECO:0000256" key="1">
    <source>
        <dbReference type="SAM" id="MobiDB-lite"/>
    </source>
</evidence>
<sequence length="56" mass="6317">QETHISQQRGSGTDERTGSRPRVPDVPSDDLEEDLSWNSSNDEDVDEQTKGRDESE</sequence>
<gene>
    <name evidence="2" type="ORF">Tci_898237</name>
</gene>
<feature type="region of interest" description="Disordered" evidence="1">
    <location>
        <begin position="1"/>
        <end position="56"/>
    </location>
</feature>
<evidence type="ECO:0000313" key="2">
    <source>
        <dbReference type="EMBL" id="GFD26268.1"/>
    </source>
</evidence>
<protein>
    <submittedName>
        <fullName evidence="2">Uncharacterized protein</fullName>
    </submittedName>
</protein>
<organism evidence="2">
    <name type="scientific">Tanacetum cinerariifolium</name>
    <name type="common">Dalmatian daisy</name>
    <name type="synonym">Chrysanthemum cinerariifolium</name>
    <dbReference type="NCBI Taxonomy" id="118510"/>
    <lineage>
        <taxon>Eukaryota</taxon>
        <taxon>Viridiplantae</taxon>
        <taxon>Streptophyta</taxon>
        <taxon>Embryophyta</taxon>
        <taxon>Tracheophyta</taxon>
        <taxon>Spermatophyta</taxon>
        <taxon>Magnoliopsida</taxon>
        <taxon>eudicotyledons</taxon>
        <taxon>Gunneridae</taxon>
        <taxon>Pentapetalae</taxon>
        <taxon>asterids</taxon>
        <taxon>campanulids</taxon>
        <taxon>Asterales</taxon>
        <taxon>Asteraceae</taxon>
        <taxon>Asteroideae</taxon>
        <taxon>Anthemideae</taxon>
        <taxon>Anthemidinae</taxon>
        <taxon>Tanacetum</taxon>
    </lineage>
</organism>
<accession>A0A699UXS6</accession>
<dbReference type="EMBL" id="BKCJ011367404">
    <property type="protein sequence ID" value="GFD26268.1"/>
    <property type="molecule type" value="Genomic_DNA"/>
</dbReference>
<reference evidence="2" key="1">
    <citation type="journal article" date="2019" name="Sci. Rep.">
        <title>Draft genome of Tanacetum cinerariifolium, the natural source of mosquito coil.</title>
        <authorList>
            <person name="Yamashiro T."/>
            <person name="Shiraishi A."/>
            <person name="Satake H."/>
            <person name="Nakayama K."/>
        </authorList>
    </citation>
    <scope>NUCLEOTIDE SEQUENCE</scope>
</reference>
<feature type="non-terminal residue" evidence="2">
    <location>
        <position position="1"/>
    </location>
</feature>
<feature type="compositionally biased region" description="Polar residues" evidence="1">
    <location>
        <begin position="1"/>
        <end position="11"/>
    </location>
</feature>
<name>A0A699UXS6_TANCI</name>
<feature type="non-terminal residue" evidence="2">
    <location>
        <position position="56"/>
    </location>
</feature>
<feature type="compositionally biased region" description="Basic and acidic residues" evidence="1">
    <location>
        <begin position="47"/>
        <end position="56"/>
    </location>
</feature>
<proteinExistence type="predicted"/>